<protein>
    <submittedName>
        <fullName evidence="4">BTB/POZ domain-containing protein 18</fullName>
    </submittedName>
</protein>
<dbReference type="Pfam" id="PF00651">
    <property type="entry name" value="BTB"/>
    <property type="match status" value="1"/>
</dbReference>
<feature type="domain" description="BTB" evidence="2">
    <location>
        <begin position="35"/>
        <end position="103"/>
    </location>
</feature>
<name>A0ABM1JU71_GEKJA</name>
<evidence type="ECO:0000259" key="2">
    <source>
        <dbReference type="PROSITE" id="PS50097"/>
    </source>
</evidence>
<evidence type="ECO:0000313" key="4">
    <source>
        <dbReference type="RefSeq" id="XP_015265008.1"/>
    </source>
</evidence>
<feature type="region of interest" description="Disordered" evidence="1">
    <location>
        <begin position="407"/>
        <end position="451"/>
    </location>
</feature>
<sequence>MGSPAANPKILYRNSRLLRMVFLQLHRQQRADLFCDVVLQAEGEAVPAHCCILTACSPFFTERLEREMPPKGHKVVLELRGLKIGPLRKLVDFLYTSEMEVSREEAQDVLEAARQLQVSELESLQLEGGKLVKKAPGQRLNRQCLQLSSPVSISEGSLMQSPPASDVCCLISHHLLARKQQAAGQLPCTKGTGSNSNTNQKKTVKEKPAMKSEDKHQMPTDASATTELLTAKVQTRLAGTVKNIMGNEETGSQHTEQARPRVKQAVAGLQESKKIKLSRPKLSSSPLPMPGTTEDHSVVVSNKTSKSLRRLWRKKSPPVEDDAKGAEVLSHLHGFLSPSLLPKATKGRKRSSSEPAPSVNPLQEAAQVGRVKLRKVINGGCWEVVQEPSAAQPKRAADSVCALTEEGSLPQPRYTEQEVAATQQPASSTTLLPAKAESSSLSEKPPVGEAATSAVTLADRDSYQLPALDQSAEGEQYHNLAAAGESQDTTVPEGVPTSGPAPKTSIPLGRAGAEEKHWCPAEVSLCPQWIKEEKSSLEGEEGCAPGLTNGVPFLDPVHSCRPLATSESSNDCIPQPESLTAHHQLPVLENGATRLAAPLPSHENQGLPSYGEATPGAEATPAQVLLRSPLQHHLDCKLPPQLVILEEDEIDVGGVEFFLNNEYVWPDSSPVSENEVDVVS</sequence>
<proteinExistence type="predicted"/>
<feature type="region of interest" description="Disordered" evidence="1">
    <location>
        <begin position="483"/>
        <end position="506"/>
    </location>
</feature>
<evidence type="ECO:0000256" key="1">
    <source>
        <dbReference type="SAM" id="MobiDB-lite"/>
    </source>
</evidence>
<keyword evidence="3" id="KW-1185">Reference proteome</keyword>
<feature type="region of interest" description="Disordered" evidence="1">
    <location>
        <begin position="338"/>
        <end position="363"/>
    </location>
</feature>
<dbReference type="PANTHER" id="PTHR47639:SF1">
    <property type="entry name" value="BTB_POZ DOMAIN-CONTAINING PROTEIN 18"/>
    <property type="match status" value="1"/>
</dbReference>
<feature type="compositionally biased region" description="Polar residues" evidence="1">
    <location>
        <begin position="420"/>
        <end position="442"/>
    </location>
</feature>
<feature type="region of interest" description="Disordered" evidence="1">
    <location>
        <begin position="183"/>
        <end position="222"/>
    </location>
</feature>
<reference evidence="4" key="1">
    <citation type="submission" date="2025-08" db="UniProtKB">
        <authorList>
            <consortium name="RefSeq"/>
        </authorList>
    </citation>
    <scope>IDENTIFICATION</scope>
</reference>
<organism evidence="3 4">
    <name type="scientific">Gekko japonicus</name>
    <name type="common">Schlegel's Japanese gecko</name>
    <dbReference type="NCBI Taxonomy" id="146911"/>
    <lineage>
        <taxon>Eukaryota</taxon>
        <taxon>Metazoa</taxon>
        <taxon>Chordata</taxon>
        <taxon>Craniata</taxon>
        <taxon>Vertebrata</taxon>
        <taxon>Euteleostomi</taxon>
        <taxon>Lepidosauria</taxon>
        <taxon>Squamata</taxon>
        <taxon>Bifurcata</taxon>
        <taxon>Gekkota</taxon>
        <taxon>Gekkonidae</taxon>
        <taxon>Gekkoninae</taxon>
        <taxon>Gekko</taxon>
    </lineage>
</organism>
<dbReference type="PROSITE" id="PS50097">
    <property type="entry name" value="BTB"/>
    <property type="match status" value="1"/>
</dbReference>
<gene>
    <name evidence="4" type="primary">BTBD18</name>
</gene>
<dbReference type="PANTHER" id="PTHR47639">
    <property type="entry name" value="BTB/POZ DOMAIN-CONTAINING PROTEIN 18"/>
    <property type="match status" value="1"/>
</dbReference>
<dbReference type="Proteomes" id="UP000694871">
    <property type="component" value="Unplaced"/>
</dbReference>
<feature type="compositionally biased region" description="Basic residues" evidence="1">
    <location>
        <begin position="306"/>
        <end position="316"/>
    </location>
</feature>
<dbReference type="InterPro" id="IPR042915">
    <property type="entry name" value="BTBD18"/>
</dbReference>
<accession>A0ABM1JU71</accession>
<dbReference type="SMART" id="SM00225">
    <property type="entry name" value="BTB"/>
    <property type="match status" value="1"/>
</dbReference>
<dbReference type="InterPro" id="IPR011333">
    <property type="entry name" value="SKP1/BTB/POZ_sf"/>
</dbReference>
<feature type="region of interest" description="Disordered" evidence="1">
    <location>
        <begin position="246"/>
        <end position="321"/>
    </location>
</feature>
<dbReference type="GeneID" id="107108962"/>
<dbReference type="Gene3D" id="3.30.710.10">
    <property type="entry name" value="Potassium Channel Kv1.1, Chain A"/>
    <property type="match status" value="1"/>
</dbReference>
<dbReference type="RefSeq" id="XP_015265008.1">
    <property type="nucleotide sequence ID" value="XM_015409522.1"/>
</dbReference>
<feature type="compositionally biased region" description="Basic and acidic residues" evidence="1">
    <location>
        <begin position="203"/>
        <end position="218"/>
    </location>
</feature>
<dbReference type="CDD" id="cd18293">
    <property type="entry name" value="BTB_POZ_BTBD18"/>
    <property type="match status" value="1"/>
</dbReference>
<dbReference type="SUPFAM" id="SSF54695">
    <property type="entry name" value="POZ domain"/>
    <property type="match status" value="1"/>
</dbReference>
<feature type="compositionally biased region" description="Polar residues" evidence="1">
    <location>
        <begin position="191"/>
        <end position="201"/>
    </location>
</feature>
<evidence type="ECO:0000313" key="3">
    <source>
        <dbReference type="Proteomes" id="UP000694871"/>
    </source>
</evidence>
<dbReference type="InterPro" id="IPR000210">
    <property type="entry name" value="BTB/POZ_dom"/>
</dbReference>